<reference evidence="2 3" key="1">
    <citation type="submission" date="2023-02" db="EMBL/GenBank/DDBJ databases">
        <authorList>
            <person name="Maleckis M."/>
        </authorList>
    </citation>
    <scope>NUCLEOTIDE SEQUENCE [LARGE SCALE GENOMIC DNA]</scope>
    <source>
        <strain evidence="2 3">P8-A2</strain>
    </source>
</reference>
<comment type="caution">
    <text evidence="2">The sequence shown here is derived from an EMBL/GenBank/DDBJ whole genome shotgun (WGS) entry which is preliminary data.</text>
</comment>
<feature type="transmembrane region" description="Helical" evidence="1">
    <location>
        <begin position="35"/>
        <end position="53"/>
    </location>
</feature>
<proteinExistence type="predicted"/>
<sequence length="133" mass="13555">MKSLLSSIVLWSLFLVGLSATVASGSVLDGTQRDVATYGGIALSLVAGSRIAKKDPIKSFLSSRPVLWFLFLFNGVVAVAAGFALDGVQGITAAAGMGLVSLGAGFGLLQSRGTRNRGTQALETQGRGTPTPA</sequence>
<dbReference type="RefSeq" id="WP_240362306.1">
    <property type="nucleotide sequence ID" value="NZ_JARAKF010000001.1"/>
</dbReference>
<accession>A0ABU3UQ98</accession>
<keyword evidence="1" id="KW-1133">Transmembrane helix</keyword>
<dbReference type="EMBL" id="JARAKF010000001">
    <property type="protein sequence ID" value="MDU8996104.1"/>
    <property type="molecule type" value="Genomic_DNA"/>
</dbReference>
<keyword evidence="3" id="KW-1185">Reference proteome</keyword>
<evidence type="ECO:0008006" key="4">
    <source>
        <dbReference type="Google" id="ProtNLM"/>
    </source>
</evidence>
<gene>
    <name evidence="2" type="ORF">PU648_27875</name>
</gene>
<feature type="transmembrane region" description="Helical" evidence="1">
    <location>
        <begin position="91"/>
        <end position="109"/>
    </location>
</feature>
<keyword evidence="1" id="KW-0472">Membrane</keyword>
<evidence type="ECO:0000313" key="2">
    <source>
        <dbReference type="EMBL" id="MDU8996104.1"/>
    </source>
</evidence>
<feature type="transmembrane region" description="Helical" evidence="1">
    <location>
        <begin position="65"/>
        <end position="85"/>
    </location>
</feature>
<evidence type="ECO:0000313" key="3">
    <source>
        <dbReference type="Proteomes" id="UP001257627"/>
    </source>
</evidence>
<keyword evidence="1" id="KW-0812">Transmembrane</keyword>
<organism evidence="2 3">
    <name type="scientific">Streptomyces mirabilis</name>
    <dbReference type="NCBI Taxonomy" id="68239"/>
    <lineage>
        <taxon>Bacteria</taxon>
        <taxon>Bacillati</taxon>
        <taxon>Actinomycetota</taxon>
        <taxon>Actinomycetes</taxon>
        <taxon>Kitasatosporales</taxon>
        <taxon>Streptomycetaceae</taxon>
        <taxon>Streptomyces</taxon>
    </lineage>
</organism>
<dbReference type="Proteomes" id="UP001257627">
    <property type="component" value="Unassembled WGS sequence"/>
</dbReference>
<name>A0ABU3UQ98_9ACTN</name>
<protein>
    <recommendedName>
        <fullName evidence="4">Holin</fullName>
    </recommendedName>
</protein>
<evidence type="ECO:0000256" key="1">
    <source>
        <dbReference type="SAM" id="Phobius"/>
    </source>
</evidence>